<dbReference type="AlphaFoldDB" id="W7UBK5"/>
<evidence type="ECO:0000256" key="3">
    <source>
        <dbReference type="ARBA" id="ARBA00023242"/>
    </source>
</evidence>
<proteinExistence type="inferred from homology"/>
<feature type="compositionally biased region" description="Basic and acidic residues" evidence="4">
    <location>
        <begin position="598"/>
        <end position="607"/>
    </location>
</feature>
<evidence type="ECO:0000256" key="4">
    <source>
        <dbReference type="SAM" id="MobiDB-lite"/>
    </source>
</evidence>
<feature type="region of interest" description="Disordered" evidence="4">
    <location>
        <begin position="322"/>
        <end position="344"/>
    </location>
</feature>
<dbReference type="GO" id="GO:0006406">
    <property type="term" value="P:mRNA export from nucleus"/>
    <property type="evidence" value="ECO:0007669"/>
    <property type="project" value="TreeGrafter"/>
</dbReference>
<accession>W7UBK5</accession>
<dbReference type="PANTHER" id="PTHR13375:SF3">
    <property type="entry name" value="THO COMPLEX SUBUNIT 5 HOMOLOG"/>
    <property type="match status" value="1"/>
</dbReference>
<dbReference type="PANTHER" id="PTHR13375">
    <property type="entry name" value="FMS INTERACTING PROTEIN"/>
    <property type="match status" value="1"/>
</dbReference>
<keyword evidence="6" id="KW-1185">Reference proteome</keyword>
<dbReference type="InterPro" id="IPR019163">
    <property type="entry name" value="THO_Thoc5"/>
</dbReference>
<comment type="caution">
    <text evidence="5">The sequence shown here is derived from an EMBL/GenBank/DDBJ whole genome shotgun (WGS) entry which is preliminary data.</text>
</comment>
<feature type="region of interest" description="Disordered" evidence="4">
    <location>
        <begin position="547"/>
        <end position="613"/>
    </location>
</feature>
<protein>
    <submittedName>
        <fullName evidence="5">Tho complex subunit 5</fullName>
    </submittedName>
</protein>
<name>W7UBK5_9STRA</name>
<comment type="similarity">
    <text evidence="2">Belongs to the THOC5 family.</text>
</comment>
<evidence type="ECO:0000313" key="5">
    <source>
        <dbReference type="EMBL" id="EWM30369.1"/>
    </source>
</evidence>
<dbReference type="EMBL" id="AZIL01000037">
    <property type="protein sequence ID" value="EWM30369.1"/>
    <property type="molecule type" value="Genomic_DNA"/>
</dbReference>
<feature type="region of interest" description="Disordered" evidence="4">
    <location>
        <begin position="411"/>
        <end position="454"/>
    </location>
</feature>
<gene>
    <name evidence="5" type="ORF">Naga_100026g21</name>
</gene>
<dbReference type="OrthoDB" id="20582at2759"/>
<feature type="compositionally biased region" description="Basic and acidic residues" evidence="4">
    <location>
        <begin position="557"/>
        <end position="569"/>
    </location>
</feature>
<comment type="subcellular location">
    <subcellularLocation>
        <location evidence="1">Nucleus</location>
    </subcellularLocation>
</comment>
<keyword evidence="3" id="KW-0539">Nucleus</keyword>
<sequence>MSVSFQSHSIKQDTVPALRRHLTVIRLEAWGSACSSGSAATRGMTGKTTLRAVHEDLVELVHRLKGTLGDQNSPVPGKDEMQELITEAAVTLIEYKSMARESAMAVGGCRTEMQSKKKEVDDRHLQLQNLMYEKDHLQRTIQSLRDFPMAELTKIEEDEGAPLLPGLTEGGQVRLLPVEEHRLSLERLQEEKGARIQLHEEHVAAQTKRAALSREVDELRAMLGTSLPRQIEELDALCTGIHERIPGLSIAAPFGGFPPEQVQALPRPMYVLLGRLQAYRQAQDPAARRTRVEVFPCGDEQAPLPQCVAALGTEAARLKAKRAQLGPSASSPSTSGEGEGAEEEGGSLILVDQLAIRVEFPPLGPDGGLQENAGDWDVLIFFFAPEGRELLVTAPGRHPQALVNLLPGDTGADPSAAPTSHRAQGTHAGSRRLNRKRAVDTDKISGASTATFRSPPSPRSFLWLQWLGGTSPFPPEFVDLGLAYTSSCILNRLRVRLRSQRSLDGVLESLRKRPGDVPRDASSPRLFPGVEDAGVGRWLVSSFTEVTRSALSGEEPGEGREEGGGKGEDQGDTDPFAEAPCGVLGGEEGEEAGGPDEVQTRNADREGPATVRSTEGGVAWERAGARYFDLALRAQADTKKGGGGRKEKAPEGPELHVAVEITPEYPIRPPRFRLLSPSSLAASTLAAHAPFREAFAHILVEVNVHYEELLMGGSVRDWLFPHQVHKLLFCLEASGAVGGSGSSGGGSERLRWGKDRRRGYSFDTHCALLMPR</sequence>
<dbReference type="GO" id="GO:0000445">
    <property type="term" value="C:THO complex part of transcription export complex"/>
    <property type="evidence" value="ECO:0007669"/>
    <property type="project" value="TreeGrafter"/>
</dbReference>
<feature type="compositionally biased region" description="Low complexity" evidence="4">
    <location>
        <begin position="326"/>
        <end position="336"/>
    </location>
</feature>
<evidence type="ECO:0000256" key="1">
    <source>
        <dbReference type="ARBA" id="ARBA00004123"/>
    </source>
</evidence>
<dbReference type="Pfam" id="PF09766">
    <property type="entry name" value="FmiP_Thoc5"/>
    <property type="match status" value="1"/>
</dbReference>
<evidence type="ECO:0000256" key="2">
    <source>
        <dbReference type="ARBA" id="ARBA00008044"/>
    </source>
</evidence>
<dbReference type="GO" id="GO:0003729">
    <property type="term" value="F:mRNA binding"/>
    <property type="evidence" value="ECO:0007669"/>
    <property type="project" value="TreeGrafter"/>
</dbReference>
<organism evidence="5 6">
    <name type="scientific">Nannochloropsis gaditana</name>
    <dbReference type="NCBI Taxonomy" id="72520"/>
    <lineage>
        <taxon>Eukaryota</taxon>
        <taxon>Sar</taxon>
        <taxon>Stramenopiles</taxon>
        <taxon>Ochrophyta</taxon>
        <taxon>Eustigmatophyceae</taxon>
        <taxon>Eustigmatales</taxon>
        <taxon>Monodopsidaceae</taxon>
        <taxon>Nannochloropsis</taxon>
    </lineage>
</organism>
<dbReference type="Proteomes" id="UP000019335">
    <property type="component" value="Chromosome 1"/>
</dbReference>
<evidence type="ECO:0000313" key="6">
    <source>
        <dbReference type="Proteomes" id="UP000019335"/>
    </source>
</evidence>
<reference evidence="5 6" key="1">
    <citation type="journal article" date="2014" name="Mol. Plant">
        <title>Chromosome Scale Genome Assembly and Transcriptome Profiling of Nannochloropsis gaditana in Nitrogen Depletion.</title>
        <authorList>
            <person name="Corteggiani Carpinelli E."/>
            <person name="Telatin A."/>
            <person name="Vitulo N."/>
            <person name="Forcato C."/>
            <person name="D'Angelo M."/>
            <person name="Schiavon R."/>
            <person name="Vezzi A."/>
            <person name="Giacometti G.M."/>
            <person name="Morosinotto T."/>
            <person name="Valle G."/>
        </authorList>
    </citation>
    <scope>NUCLEOTIDE SEQUENCE [LARGE SCALE GENOMIC DNA]</scope>
    <source>
        <strain evidence="5 6">B-31</strain>
    </source>
</reference>